<dbReference type="STRING" id="1423792.FD09_GL000823"/>
<gene>
    <name evidence="1" type="ORF">FD09_GL000823</name>
</gene>
<dbReference type="PATRIC" id="fig|1423792.3.peg.837"/>
<sequence>MSTEAEQDAAFVEWLKNGTGDFHSAVPVLNLPERPQGIAKDLQLGECQVVLAPAGTSFERYAVAYYYPAQKLLVLKKGVPATAAIEDVRVTSLVAQVVQCYATDVDAAWQDDGVTAGDIYVDHIGFDPDKKKRVDHTGEFARLAKQQWEYWLIHGQIAVFTPTTKNEAVARAFQQFAVKVTSQPDWLAELGAGLTKVVPDDELTDIFKQITTAAKRNKAIALAQDRLKQMALPNDPLNTAARALIQLATAGQMDLKTQLKFVFGKDKDTGNLILPLNHIVTAPNDEVPSTALFHGEQFVPMIESPNDYDDAYIKYQSLIEDLSDATFGEDSIRYVPKSDVNHDYLYFPFVRSIEVDGKVLYTRPDGVLTAWQKALVGRN</sequence>
<protein>
    <submittedName>
        <fullName evidence="1">Uncharacterized protein</fullName>
    </submittedName>
</protein>
<dbReference type="RefSeq" id="WP_057821803.1">
    <property type="nucleotide sequence ID" value="NZ_AZEC01000013.1"/>
</dbReference>
<dbReference type="EMBL" id="AZEC01000013">
    <property type="protein sequence ID" value="KRL11095.1"/>
    <property type="molecule type" value="Genomic_DNA"/>
</dbReference>
<dbReference type="AlphaFoldDB" id="A0A0R1MSH8"/>
<proteinExistence type="predicted"/>
<dbReference type="OrthoDB" id="2278944at2"/>
<evidence type="ECO:0000313" key="1">
    <source>
        <dbReference type="EMBL" id="KRL11095.1"/>
    </source>
</evidence>
<dbReference type="Proteomes" id="UP000051330">
    <property type="component" value="Unassembled WGS sequence"/>
</dbReference>
<keyword evidence="2" id="KW-1185">Reference proteome</keyword>
<accession>A0A0R1MSH8</accession>
<name>A0A0R1MSH8_9LACO</name>
<comment type="caution">
    <text evidence="1">The sequence shown here is derived from an EMBL/GenBank/DDBJ whole genome shotgun (WGS) entry which is preliminary data.</text>
</comment>
<reference evidence="1 2" key="1">
    <citation type="journal article" date="2015" name="Genome Announc.">
        <title>Expanding the biotechnology potential of lactobacilli through comparative genomics of 213 strains and associated genera.</title>
        <authorList>
            <person name="Sun Z."/>
            <person name="Harris H.M."/>
            <person name="McCann A."/>
            <person name="Guo C."/>
            <person name="Argimon S."/>
            <person name="Zhang W."/>
            <person name="Yang X."/>
            <person name="Jeffery I.B."/>
            <person name="Cooney J.C."/>
            <person name="Kagawa T.F."/>
            <person name="Liu W."/>
            <person name="Song Y."/>
            <person name="Salvetti E."/>
            <person name="Wrobel A."/>
            <person name="Rasinkangas P."/>
            <person name="Parkhill J."/>
            <person name="Rea M.C."/>
            <person name="O'Sullivan O."/>
            <person name="Ritari J."/>
            <person name="Douillard F.P."/>
            <person name="Paul Ross R."/>
            <person name="Yang R."/>
            <person name="Briner A.E."/>
            <person name="Felis G.E."/>
            <person name="de Vos W.M."/>
            <person name="Barrangou R."/>
            <person name="Klaenhammer T.R."/>
            <person name="Caufield P.W."/>
            <person name="Cui Y."/>
            <person name="Zhang H."/>
            <person name="O'Toole P.W."/>
        </authorList>
    </citation>
    <scope>NUCLEOTIDE SEQUENCE [LARGE SCALE GENOMIC DNA]</scope>
    <source>
        <strain evidence="1 2">DSM 12744</strain>
    </source>
</reference>
<organism evidence="1 2">
    <name type="scientific">Schleiferilactobacillus perolens DSM 12744</name>
    <dbReference type="NCBI Taxonomy" id="1423792"/>
    <lineage>
        <taxon>Bacteria</taxon>
        <taxon>Bacillati</taxon>
        <taxon>Bacillota</taxon>
        <taxon>Bacilli</taxon>
        <taxon>Lactobacillales</taxon>
        <taxon>Lactobacillaceae</taxon>
        <taxon>Schleiferilactobacillus</taxon>
    </lineage>
</organism>
<evidence type="ECO:0000313" key="2">
    <source>
        <dbReference type="Proteomes" id="UP000051330"/>
    </source>
</evidence>